<gene>
    <name evidence="2" type="ORF">IGS68_29650</name>
</gene>
<feature type="transmembrane region" description="Helical" evidence="1">
    <location>
        <begin position="160"/>
        <end position="182"/>
    </location>
</feature>
<organism evidence="2 3">
    <name type="scientific">Skermanella cutis</name>
    <dbReference type="NCBI Taxonomy" id="2775420"/>
    <lineage>
        <taxon>Bacteria</taxon>
        <taxon>Pseudomonadati</taxon>
        <taxon>Pseudomonadota</taxon>
        <taxon>Alphaproteobacteria</taxon>
        <taxon>Rhodospirillales</taxon>
        <taxon>Azospirillaceae</taxon>
        <taxon>Skermanella</taxon>
    </lineage>
</organism>
<keyword evidence="2" id="KW-0614">Plasmid</keyword>
<evidence type="ECO:0008006" key="4">
    <source>
        <dbReference type="Google" id="ProtNLM"/>
    </source>
</evidence>
<dbReference type="PROSITE" id="PS51257">
    <property type="entry name" value="PROKAR_LIPOPROTEIN"/>
    <property type="match status" value="1"/>
</dbReference>
<keyword evidence="1" id="KW-0812">Transmembrane</keyword>
<dbReference type="RefSeq" id="WP_201082762.1">
    <property type="nucleotide sequence ID" value="NZ_CP067421.1"/>
</dbReference>
<dbReference type="Proteomes" id="UP000595197">
    <property type="component" value="Plasmid pTT6-1"/>
</dbReference>
<dbReference type="EMBL" id="CP067421">
    <property type="protein sequence ID" value="QQP93281.1"/>
    <property type="molecule type" value="Genomic_DNA"/>
</dbReference>
<keyword evidence="1" id="KW-0472">Membrane</keyword>
<accession>A0ABX7BFV5</accession>
<evidence type="ECO:0000313" key="2">
    <source>
        <dbReference type="EMBL" id="QQP93281.1"/>
    </source>
</evidence>
<proteinExistence type="predicted"/>
<feature type="transmembrane region" description="Helical" evidence="1">
    <location>
        <begin position="58"/>
        <end position="74"/>
    </location>
</feature>
<protein>
    <recommendedName>
        <fullName evidence="4">Transmembrane protein</fullName>
    </recommendedName>
</protein>
<feature type="transmembrane region" description="Helical" evidence="1">
    <location>
        <begin position="34"/>
        <end position="51"/>
    </location>
</feature>
<evidence type="ECO:0000256" key="1">
    <source>
        <dbReference type="SAM" id="Phobius"/>
    </source>
</evidence>
<feature type="transmembrane region" description="Helical" evidence="1">
    <location>
        <begin position="80"/>
        <end position="100"/>
    </location>
</feature>
<keyword evidence="1" id="KW-1133">Transmembrane helix</keyword>
<name>A0ABX7BFV5_9PROT</name>
<keyword evidence="3" id="KW-1185">Reference proteome</keyword>
<sequence>MQRAAAVAGAGLLAAGCYPLLIHGAILSGQDTSATAALALVQAAVAGLAISRLSPKHRWIALAAVAFLAAVSWHSSRSGLLAASGASHFVIYTGLLALFAGTLAQGREPLVTTFARKVRGTLTEEMVTYTRRVTWAWCFFFAGQLAVSLSLFLFAPDTVWSLFIHVLDLPLVATMFLLEYAYRLRRFWNYSHGSIADIIRIFAEQPER</sequence>
<feature type="transmembrane region" description="Helical" evidence="1">
    <location>
        <begin position="135"/>
        <end position="154"/>
    </location>
</feature>
<reference evidence="2" key="1">
    <citation type="submission" date="2021-02" db="EMBL/GenBank/DDBJ databases">
        <title>Skermanella TT6 skin isolate.</title>
        <authorList>
            <person name="Lee K."/>
            <person name="Ganzorig M."/>
        </authorList>
    </citation>
    <scope>NUCLEOTIDE SEQUENCE</scope>
    <source>
        <strain evidence="2">TT6</strain>
    </source>
</reference>
<geneLocation type="plasmid" evidence="2 3">
    <name>pTT6-1</name>
</geneLocation>
<evidence type="ECO:0000313" key="3">
    <source>
        <dbReference type="Proteomes" id="UP000595197"/>
    </source>
</evidence>